<reference evidence="1" key="1">
    <citation type="submission" date="2018-05" db="EMBL/GenBank/DDBJ databases">
        <authorList>
            <person name="Lanie J.A."/>
            <person name="Ng W.-L."/>
            <person name="Kazmierczak K.M."/>
            <person name="Andrzejewski T.M."/>
            <person name="Davidsen T.M."/>
            <person name="Wayne K.J."/>
            <person name="Tettelin H."/>
            <person name="Glass J.I."/>
            <person name="Rusch D."/>
            <person name="Podicherti R."/>
            <person name="Tsui H.-C.T."/>
            <person name="Winkler M.E."/>
        </authorList>
    </citation>
    <scope>NUCLEOTIDE SEQUENCE</scope>
</reference>
<evidence type="ECO:0008006" key="2">
    <source>
        <dbReference type="Google" id="ProtNLM"/>
    </source>
</evidence>
<dbReference type="Gene3D" id="3.40.30.10">
    <property type="entry name" value="Glutaredoxin"/>
    <property type="match status" value="1"/>
</dbReference>
<dbReference type="SUPFAM" id="SSF52833">
    <property type="entry name" value="Thioredoxin-like"/>
    <property type="match status" value="1"/>
</dbReference>
<dbReference type="Pfam" id="PF08309">
    <property type="entry name" value="LVIVD"/>
    <property type="match status" value="3"/>
</dbReference>
<organism evidence="1">
    <name type="scientific">marine metagenome</name>
    <dbReference type="NCBI Taxonomy" id="408172"/>
    <lineage>
        <taxon>unclassified sequences</taxon>
        <taxon>metagenomes</taxon>
        <taxon>ecological metagenomes</taxon>
    </lineage>
</organism>
<dbReference type="EMBL" id="UINC01013697">
    <property type="protein sequence ID" value="SVA59000.1"/>
    <property type="molecule type" value="Genomic_DNA"/>
</dbReference>
<name>A0A381X2V4_9ZZZZ</name>
<evidence type="ECO:0000313" key="1">
    <source>
        <dbReference type="EMBL" id="SVA59000.1"/>
    </source>
</evidence>
<dbReference type="SUPFAM" id="SSF63825">
    <property type="entry name" value="YWTD domain"/>
    <property type="match status" value="1"/>
</dbReference>
<dbReference type="InterPro" id="IPR036249">
    <property type="entry name" value="Thioredoxin-like_sf"/>
</dbReference>
<dbReference type="Gene3D" id="2.60.40.10">
    <property type="entry name" value="Immunoglobulins"/>
    <property type="match status" value="1"/>
</dbReference>
<gene>
    <name evidence="1" type="ORF">METZ01_LOCUS111854</name>
</gene>
<dbReference type="InterPro" id="IPR013211">
    <property type="entry name" value="LVIVD"/>
</dbReference>
<accession>A0A381X2V4</accession>
<proteinExistence type="predicted"/>
<dbReference type="InterPro" id="IPR013783">
    <property type="entry name" value="Ig-like_fold"/>
</dbReference>
<sequence>MKAGTKYIFLLFLSQILFGKNLTIHNTYDPTSRELLDAEIVGNTLILPGNLQGIEFYDISDPQTPVHLDNLQIQGGGGGGGNTRCYYARGTGNVVYITTHRGVAIINISNPSNPQHSGYISGTQGNQYILENMDISGDVLTVAAHADGVFFFDIMDPTNPDWVSTFPVQNAWAVILNGNYSYVADGETIKVLDVSNIQNPEEIYSWTTGNAVKDLAISDGYLYAALGSEGVSVYDLNNPESPEFLANHNTTGLATRIQPFNGKCAVADWDDVEILQWNGTELELVGFKANGRRTMAINASGDFIYSAEWMWLQVFEYGEIDDADIDISSWELNYPYVENGDSYTLSLDITNNGNSILNIDDQYISNPDFQIENLLQNLNPGETQTVDITYHANAGNSSSGYRIFPNDPDEPDIIVELNGNIDGINIGEPAPDFELNIIANGDGSFQLSDHLGQIVVLAFFAPG</sequence>
<protein>
    <recommendedName>
        <fullName evidence="2">DUF1573 domain-containing protein</fullName>
    </recommendedName>
</protein>
<dbReference type="AlphaFoldDB" id="A0A381X2V4"/>